<keyword evidence="5" id="KW-0347">Helicase</keyword>
<evidence type="ECO:0000313" key="6">
    <source>
        <dbReference type="Proteomes" id="UP000298860"/>
    </source>
</evidence>
<accession>A0A4D4J6K0</accession>
<dbReference type="Pfam" id="PF12419">
    <property type="entry name" value="DUF3670"/>
    <property type="match status" value="1"/>
</dbReference>
<dbReference type="InterPro" id="IPR027417">
    <property type="entry name" value="P-loop_NTPase"/>
</dbReference>
<feature type="domain" description="Helicase C-terminal" evidence="4">
    <location>
        <begin position="857"/>
        <end position="1013"/>
    </location>
</feature>
<keyword evidence="5" id="KW-0067">ATP-binding</keyword>
<keyword evidence="6" id="KW-1185">Reference proteome</keyword>
<keyword evidence="1" id="KW-0378">Hydrolase</keyword>
<reference evidence="6" key="1">
    <citation type="submission" date="2019-04" db="EMBL/GenBank/DDBJ databases">
        <title>Draft genome sequence of Pseudonocardiaceae bacterium SL3-2-4.</title>
        <authorList>
            <person name="Ningsih F."/>
            <person name="Yokota A."/>
            <person name="Sakai Y."/>
            <person name="Nanatani K."/>
            <person name="Yabe S."/>
            <person name="Oetari A."/>
            <person name="Sjamsuridzal W."/>
        </authorList>
    </citation>
    <scope>NUCLEOTIDE SEQUENCE [LARGE SCALE GENOMIC DNA]</scope>
    <source>
        <strain evidence="6">SL3-2-4</strain>
    </source>
</reference>
<dbReference type="GO" id="GO:0016787">
    <property type="term" value="F:hydrolase activity"/>
    <property type="evidence" value="ECO:0007669"/>
    <property type="project" value="UniProtKB-KW"/>
</dbReference>
<name>A0A4D4J6K0_9PSEU</name>
<dbReference type="PROSITE" id="PS51194">
    <property type="entry name" value="HELICASE_CTER"/>
    <property type="match status" value="1"/>
</dbReference>
<evidence type="ECO:0000256" key="2">
    <source>
        <dbReference type="SAM" id="MobiDB-lite"/>
    </source>
</evidence>
<dbReference type="InterPro" id="IPR038718">
    <property type="entry name" value="SNF2-like_sf"/>
</dbReference>
<dbReference type="EMBL" id="BJFL01000004">
    <property type="protein sequence ID" value="GDY29563.1"/>
    <property type="molecule type" value="Genomic_DNA"/>
</dbReference>
<dbReference type="CDD" id="cd18793">
    <property type="entry name" value="SF2_C_SNF"/>
    <property type="match status" value="1"/>
</dbReference>
<dbReference type="SUPFAM" id="SSF52540">
    <property type="entry name" value="P-loop containing nucleoside triphosphate hydrolases"/>
    <property type="match status" value="2"/>
</dbReference>
<evidence type="ECO:0000259" key="4">
    <source>
        <dbReference type="PROSITE" id="PS51194"/>
    </source>
</evidence>
<dbReference type="Pfam" id="PF00271">
    <property type="entry name" value="Helicase_C"/>
    <property type="match status" value="1"/>
</dbReference>
<organism evidence="5 6">
    <name type="scientific">Gandjariella thermophila</name>
    <dbReference type="NCBI Taxonomy" id="1931992"/>
    <lineage>
        <taxon>Bacteria</taxon>
        <taxon>Bacillati</taxon>
        <taxon>Actinomycetota</taxon>
        <taxon>Actinomycetes</taxon>
        <taxon>Pseudonocardiales</taxon>
        <taxon>Pseudonocardiaceae</taxon>
        <taxon>Gandjariella</taxon>
    </lineage>
</organism>
<dbReference type="FunFam" id="3.40.50.10810:FF:000031">
    <property type="entry name" value="Helicase, SNF2/RAD54 family"/>
    <property type="match status" value="1"/>
</dbReference>
<dbReference type="OrthoDB" id="9760715at2"/>
<feature type="region of interest" description="Disordered" evidence="2">
    <location>
        <begin position="18"/>
        <end position="54"/>
    </location>
</feature>
<evidence type="ECO:0000256" key="1">
    <source>
        <dbReference type="ARBA" id="ARBA00022801"/>
    </source>
</evidence>
<proteinExistence type="predicted"/>
<dbReference type="PANTHER" id="PTHR10799">
    <property type="entry name" value="SNF2/RAD54 HELICASE FAMILY"/>
    <property type="match status" value="1"/>
</dbReference>
<dbReference type="InterPro" id="IPR022138">
    <property type="entry name" value="DUF3670"/>
</dbReference>
<comment type="caution">
    <text evidence="5">The sequence shown here is derived from an EMBL/GenBank/DDBJ whole genome shotgun (WGS) entry which is preliminary data.</text>
</comment>
<dbReference type="InterPro" id="IPR000330">
    <property type="entry name" value="SNF2_N"/>
</dbReference>
<keyword evidence="5" id="KW-0547">Nucleotide-binding</keyword>
<dbReference type="AlphaFoldDB" id="A0A4D4J6K0"/>
<dbReference type="CDD" id="cd18012">
    <property type="entry name" value="DEXQc_arch_SWI2_SNF2"/>
    <property type="match status" value="1"/>
</dbReference>
<dbReference type="Proteomes" id="UP000298860">
    <property type="component" value="Unassembled WGS sequence"/>
</dbReference>
<dbReference type="SMART" id="SM00490">
    <property type="entry name" value="HELICc"/>
    <property type="match status" value="1"/>
</dbReference>
<dbReference type="Gene3D" id="3.40.50.10810">
    <property type="entry name" value="Tandem AAA-ATPase domain"/>
    <property type="match status" value="1"/>
</dbReference>
<feature type="domain" description="Helicase ATP-binding" evidence="3">
    <location>
        <begin position="569"/>
        <end position="731"/>
    </location>
</feature>
<evidence type="ECO:0000313" key="5">
    <source>
        <dbReference type="EMBL" id="GDY29563.1"/>
    </source>
</evidence>
<dbReference type="FunFam" id="3.40.50.300:FF:000533">
    <property type="entry name" value="Helicase, Snf2 family"/>
    <property type="match status" value="1"/>
</dbReference>
<dbReference type="RefSeq" id="WP_137812748.1">
    <property type="nucleotide sequence ID" value="NZ_BJFL01000004.1"/>
</dbReference>
<dbReference type="Gene3D" id="3.40.50.300">
    <property type="entry name" value="P-loop containing nucleotide triphosphate hydrolases"/>
    <property type="match status" value="1"/>
</dbReference>
<protein>
    <submittedName>
        <fullName evidence="5">Helicase HelZ</fullName>
    </submittedName>
</protein>
<dbReference type="InterPro" id="IPR001650">
    <property type="entry name" value="Helicase_C-like"/>
</dbReference>
<dbReference type="Pfam" id="PF00176">
    <property type="entry name" value="SNF2-rel_dom"/>
    <property type="match status" value="1"/>
</dbReference>
<dbReference type="SMART" id="SM00487">
    <property type="entry name" value="DEXDc"/>
    <property type="match status" value="1"/>
</dbReference>
<sequence>MLALHGLATADGGLALWAEDSRLPQRGTGRRPRESTPPGREPAARRGPDGHPFAAPAEALLDLLPVDRGTAQPDGLPVLLPSRGATPIASPELVRDPLAAGPPPRGRPRLRPWLVPVVRLAPATALAVLADGLTGAEDCRAGASVRYLARVAALARELVAAGKVLPDVVAGPAARWRAALYGPDAGRFAALRDAMPPACRAERVEPGSLDGRGPEDVLRTALDALVDADVRARLAERRVRLAPSRRGRATAADATVTAWLAALVGEPRFAGNPEQVRRLAERLADWRASGVREAPVRTCFRLETPEQVDAEDGGWRLRFLLQAVDEPSVLVPAAQVWRETDGVLYRWVGDPQELLLADLGRASRLFPDLDAALRERHPVELALDTEGAYRFLTHAAALDQAGFGVLLPSGWRPSADLGLRLTTSTRGAAGVVSRADGAGLSAVVDYRWDLAVGDEPLTEAELAELAAAKVPLVRLRGRWVQVDQRRLAAGLAFLKRARSGQMTAGDVLLRAVHPDGDDLPMPVTEVAGDGWLGDLLSGRVDRHLEPVEPPATFAAQLRPYQRRGLAWLAFLDGLGLGACLADDMGLGKTVQLLALEALARSDGRRPPTLLVCPMSVVGNWQREAERFTPTLSVHVHHGSDRLTGEELAATAGRHDLVITTYALAARDAAALAAVHWDRVVLDEAQNIKNAAAKQSQVVRRLTARHRVALTGTPVENRLAELWSIMDFVNPGMLGSVSTFRARYAVPVERYGDEDAAARLRRVTGPFVLRRLKTDPAIIDDLPDKIEMKQLCNLTAEQASLYRAVVDDMLARIERSEGIERRGLVLATMSKLKQVCNHPAQFLGDGSRVAGRSGKLARLEEIVEEALADGDKVLCFSQFAEFAGMLVPHLSARFDTEVLFLHGGTPKKARDEAVRRFQSAEGPSIFLLSLKAGGTGLTLTAANQVVHLDRWWNPAVEDQATDRAFRIGQRRDVQVRKFLCIGTLEEKIDRMIEEKKALAQMVVGAGESWLTELSTRELRDLVMLSEEAVGE</sequence>
<dbReference type="InterPro" id="IPR014001">
    <property type="entry name" value="Helicase_ATP-bd"/>
</dbReference>
<dbReference type="PROSITE" id="PS51192">
    <property type="entry name" value="HELICASE_ATP_BIND_1"/>
    <property type="match status" value="1"/>
</dbReference>
<evidence type="ECO:0000259" key="3">
    <source>
        <dbReference type="PROSITE" id="PS51192"/>
    </source>
</evidence>
<dbReference type="GO" id="GO:0005524">
    <property type="term" value="F:ATP binding"/>
    <property type="evidence" value="ECO:0007669"/>
    <property type="project" value="InterPro"/>
</dbReference>
<dbReference type="GO" id="GO:0004386">
    <property type="term" value="F:helicase activity"/>
    <property type="evidence" value="ECO:0007669"/>
    <property type="project" value="UniProtKB-KW"/>
</dbReference>
<dbReference type="InterPro" id="IPR049730">
    <property type="entry name" value="SNF2/RAD54-like_C"/>
</dbReference>
<gene>
    <name evidence="5" type="primary">helZ</name>
    <name evidence="5" type="ORF">GTS_11960</name>
</gene>